<gene>
    <name evidence="2" type="ORF">ES332_D03G080700v1</name>
</gene>
<sequence>MSYPLLCYPKTDQQPNLFLPADLQSRTRSDLRFKWSKPGSNGVYSGTAEEGARGPGAKAQYARGSDFALARGQKVGAAEARGHFRNPRGFWDSGRLVWALIGFGLVRLSGLLGLESGLGLG</sequence>
<dbReference type="AlphaFoldDB" id="A0A5D2LM77"/>
<name>A0A5D2LM77_GOSTO</name>
<feature type="region of interest" description="Disordered" evidence="1">
    <location>
        <begin position="38"/>
        <end position="57"/>
    </location>
</feature>
<proteinExistence type="predicted"/>
<dbReference type="EMBL" id="CM017625">
    <property type="protein sequence ID" value="TYH79692.1"/>
    <property type="molecule type" value="Genomic_DNA"/>
</dbReference>
<evidence type="ECO:0000313" key="3">
    <source>
        <dbReference type="Proteomes" id="UP000322667"/>
    </source>
</evidence>
<organism evidence="2 3">
    <name type="scientific">Gossypium tomentosum</name>
    <name type="common">Hawaiian cotton</name>
    <name type="synonym">Gossypium sandvicense</name>
    <dbReference type="NCBI Taxonomy" id="34277"/>
    <lineage>
        <taxon>Eukaryota</taxon>
        <taxon>Viridiplantae</taxon>
        <taxon>Streptophyta</taxon>
        <taxon>Embryophyta</taxon>
        <taxon>Tracheophyta</taxon>
        <taxon>Spermatophyta</taxon>
        <taxon>Magnoliopsida</taxon>
        <taxon>eudicotyledons</taxon>
        <taxon>Gunneridae</taxon>
        <taxon>Pentapetalae</taxon>
        <taxon>rosids</taxon>
        <taxon>malvids</taxon>
        <taxon>Malvales</taxon>
        <taxon>Malvaceae</taxon>
        <taxon>Malvoideae</taxon>
        <taxon>Gossypium</taxon>
    </lineage>
</organism>
<evidence type="ECO:0000313" key="2">
    <source>
        <dbReference type="EMBL" id="TYH79692.1"/>
    </source>
</evidence>
<accession>A0A5D2LM77</accession>
<protein>
    <submittedName>
        <fullName evidence="2">Uncharacterized protein</fullName>
    </submittedName>
</protein>
<keyword evidence="3" id="KW-1185">Reference proteome</keyword>
<reference evidence="2 3" key="1">
    <citation type="submission" date="2019-07" db="EMBL/GenBank/DDBJ databases">
        <title>WGS assembly of Gossypium tomentosum.</title>
        <authorList>
            <person name="Chen Z.J."/>
            <person name="Sreedasyam A."/>
            <person name="Ando A."/>
            <person name="Song Q."/>
            <person name="De L."/>
            <person name="Hulse-Kemp A."/>
            <person name="Ding M."/>
            <person name="Ye W."/>
            <person name="Kirkbride R."/>
            <person name="Jenkins J."/>
            <person name="Plott C."/>
            <person name="Lovell J."/>
            <person name="Lin Y.-M."/>
            <person name="Vaughn R."/>
            <person name="Liu B."/>
            <person name="Li W."/>
            <person name="Simpson S."/>
            <person name="Scheffler B."/>
            <person name="Saski C."/>
            <person name="Grover C."/>
            <person name="Hu G."/>
            <person name="Conover J."/>
            <person name="Carlson J."/>
            <person name="Shu S."/>
            <person name="Boston L."/>
            <person name="Williams M."/>
            <person name="Peterson D."/>
            <person name="Mcgee K."/>
            <person name="Jones D."/>
            <person name="Wendel J."/>
            <person name="Stelly D."/>
            <person name="Grimwood J."/>
            <person name="Schmutz J."/>
        </authorList>
    </citation>
    <scope>NUCLEOTIDE SEQUENCE [LARGE SCALE GENOMIC DNA]</scope>
    <source>
        <strain evidence="2">7179.01</strain>
    </source>
</reference>
<dbReference type="Proteomes" id="UP000322667">
    <property type="component" value="Chromosome D03"/>
</dbReference>
<evidence type="ECO:0000256" key="1">
    <source>
        <dbReference type="SAM" id="MobiDB-lite"/>
    </source>
</evidence>